<keyword evidence="1" id="KW-0812">Transmembrane</keyword>
<evidence type="ECO:0000313" key="3">
    <source>
        <dbReference type="Proteomes" id="UP000068603"/>
    </source>
</evidence>
<dbReference type="AlphaFoldDB" id="A0A108G4T4"/>
<evidence type="ECO:0000313" key="2">
    <source>
        <dbReference type="EMBL" id="KWA54105.1"/>
    </source>
</evidence>
<gene>
    <name evidence="2" type="ORF">WT44_29055</name>
</gene>
<dbReference type="Proteomes" id="UP000068603">
    <property type="component" value="Unassembled WGS sequence"/>
</dbReference>
<evidence type="ECO:0008006" key="4">
    <source>
        <dbReference type="Google" id="ProtNLM"/>
    </source>
</evidence>
<sequence>MTTTITRRRLLGAGALAGRLALSGCFTPKLFDDKQYTEGVSRFMITEDGRKLVVLGDRYHSIFDMPDKLRPVLMSHYRKSLRSSFYGFHVDGDAVTGAYHTTLPKDASADDRQAAIADGFKERTDSLSLGGQIGGKRYSADGFEQKPDAAAQPFNRHYTVAIRESLSPVDKGIRLLATPVTVAADGVLVLGGILLVPVVAIAIQANGSLRIIQ</sequence>
<keyword evidence="1" id="KW-0472">Membrane</keyword>
<dbReference type="EMBL" id="LPHB01000079">
    <property type="protein sequence ID" value="KWA54105.1"/>
    <property type="molecule type" value="Genomic_DNA"/>
</dbReference>
<dbReference type="RefSeq" id="WP_060148641.1">
    <property type="nucleotide sequence ID" value="NZ_LPGD01000022.1"/>
</dbReference>
<dbReference type="STRING" id="1503054.WT74_29890"/>
<evidence type="ECO:0000256" key="1">
    <source>
        <dbReference type="SAM" id="Phobius"/>
    </source>
</evidence>
<feature type="transmembrane region" description="Helical" evidence="1">
    <location>
        <begin position="182"/>
        <end position="203"/>
    </location>
</feature>
<keyword evidence="1" id="KW-1133">Transmembrane helix</keyword>
<name>A0A108G4T4_9BURK</name>
<organism evidence="2">
    <name type="scientific">Burkholderia stagnalis</name>
    <dbReference type="NCBI Taxonomy" id="1503054"/>
    <lineage>
        <taxon>Bacteria</taxon>
        <taxon>Pseudomonadati</taxon>
        <taxon>Pseudomonadota</taxon>
        <taxon>Betaproteobacteria</taxon>
        <taxon>Burkholderiales</taxon>
        <taxon>Burkholderiaceae</taxon>
        <taxon>Burkholderia</taxon>
        <taxon>Burkholderia cepacia complex</taxon>
    </lineage>
</organism>
<protein>
    <recommendedName>
        <fullName evidence="4">5-formyltetrahydrofolate cyclo-ligase</fullName>
    </recommendedName>
</protein>
<proteinExistence type="predicted"/>
<reference evidence="2 3" key="1">
    <citation type="submission" date="2015-11" db="EMBL/GenBank/DDBJ databases">
        <title>Expanding the genomic diversity of Burkholderia species for the development of highly accurate diagnostics.</title>
        <authorList>
            <person name="Sahl J."/>
            <person name="Keim P."/>
            <person name="Wagner D."/>
        </authorList>
    </citation>
    <scope>NUCLEOTIDE SEQUENCE [LARGE SCALE GENOMIC DNA]</scope>
    <source>
        <strain evidence="2 3">MSMB1960WGS</strain>
    </source>
</reference>
<comment type="caution">
    <text evidence="2">The sequence shown here is derived from an EMBL/GenBank/DDBJ whole genome shotgun (WGS) entry which is preliminary data.</text>
</comment>
<accession>A0A108G4T4</accession>